<evidence type="ECO:0000256" key="2">
    <source>
        <dbReference type="ARBA" id="ARBA00006432"/>
    </source>
</evidence>
<feature type="domain" description="Carrier" evidence="5">
    <location>
        <begin position="120"/>
        <end position="194"/>
    </location>
</feature>
<dbReference type="Gene3D" id="3.30.559.30">
    <property type="entry name" value="Nonribosomal peptide synthetase, condensation domain"/>
    <property type="match status" value="1"/>
</dbReference>
<dbReference type="Pfam" id="PF00501">
    <property type="entry name" value="AMP-binding"/>
    <property type="match status" value="1"/>
</dbReference>
<dbReference type="Gene3D" id="3.40.50.980">
    <property type="match status" value="2"/>
</dbReference>
<dbReference type="SMART" id="SM00823">
    <property type="entry name" value="PKS_PP"/>
    <property type="match status" value="2"/>
</dbReference>
<dbReference type="InterPro" id="IPR020806">
    <property type="entry name" value="PKS_PP-bd"/>
</dbReference>
<dbReference type="AlphaFoldDB" id="A0A7W6F9M1"/>
<protein>
    <submittedName>
        <fullName evidence="6">Amino acid adenylation domain-containing protein</fullName>
    </submittedName>
</protein>
<dbReference type="PANTHER" id="PTHR45527">
    <property type="entry name" value="NONRIBOSOMAL PEPTIDE SYNTHETASE"/>
    <property type="match status" value="1"/>
</dbReference>
<keyword evidence="3" id="KW-0596">Phosphopantetheine</keyword>
<gene>
    <name evidence="6" type="ORF">GGR33_005202</name>
</gene>
<dbReference type="GO" id="GO:0003824">
    <property type="term" value="F:catalytic activity"/>
    <property type="evidence" value="ECO:0007669"/>
    <property type="project" value="InterPro"/>
</dbReference>
<dbReference type="FunFam" id="2.30.38.10:FF:000001">
    <property type="entry name" value="Non-ribosomal peptide synthetase PvdI"/>
    <property type="match status" value="1"/>
</dbReference>
<dbReference type="InterPro" id="IPR036736">
    <property type="entry name" value="ACP-like_sf"/>
</dbReference>
<dbReference type="InterPro" id="IPR010071">
    <property type="entry name" value="AA_adenyl_dom"/>
</dbReference>
<comment type="cofactor">
    <cofactor evidence="1">
        <name>pantetheine 4'-phosphate</name>
        <dbReference type="ChEBI" id="CHEBI:47942"/>
    </cofactor>
</comment>
<dbReference type="PROSITE" id="PS00012">
    <property type="entry name" value="PHOSPHOPANTETHEINE"/>
    <property type="match status" value="2"/>
</dbReference>
<dbReference type="InterPro" id="IPR009081">
    <property type="entry name" value="PP-bd_ACP"/>
</dbReference>
<evidence type="ECO:0000313" key="7">
    <source>
        <dbReference type="Proteomes" id="UP000517759"/>
    </source>
</evidence>
<name>A0A7W6F9M1_9HYPH</name>
<evidence type="ECO:0000256" key="1">
    <source>
        <dbReference type="ARBA" id="ARBA00001957"/>
    </source>
</evidence>
<dbReference type="InterPro" id="IPR045851">
    <property type="entry name" value="AMP-bd_C_sf"/>
</dbReference>
<dbReference type="PROSITE" id="PS00455">
    <property type="entry name" value="AMP_BINDING"/>
    <property type="match status" value="1"/>
</dbReference>
<dbReference type="GO" id="GO:0031177">
    <property type="term" value="F:phosphopantetheine binding"/>
    <property type="evidence" value="ECO:0007669"/>
    <property type="project" value="InterPro"/>
</dbReference>
<sequence length="1268" mass="139335">DDQVKIRGHRIEPGEVEARLRALPGIAQAAVLARPAPSGLQLVGYITPHKGHGQEGHAQESHALDTARIRAALAAVLPEAMVPAHLVVLDSFPLTPNGKLDRRALPTPEAALAQADDYVAPRTPTETALAAIWAEVLGIPNIGVNQNFFDIGGDSISALQVVSRARDAGWAIRPRDLFRHPSLEELARIATATEAQPTAIVTERVFGELTGLSSAELTALGIDPAVMEDVYPLSPMQQGLLFHALQRDGDGGDYVNQVAVTVTGLDAERMRGAWEALSARHAILRTRFLWREGAAQQVVHRAVPLPFTAEDWRGQAFDDGRLAQAAAREHARGFDPAEAPLQRIRLIRLDDAADGRSRYRLIWTYHHILLDGWSTARLVSELLQTYEGRATASPQPRYRDHIAWLAGRDEAASERFWRKRLEAFEAPTRLADAFARKGTQVRHNRRYSRLDEEETRQLKDFARSQGVTLSTLIQAAWVLLLQRYTGQARVTFGLAVAGRPGELAGAQEMIGLFINTLPISEDRQPGLTVGSWLRSVQSRSIDMREHEQTPLGTIQGFVGLSGQSIFDSIMVFENYPLEENLRDREGRSIAFSDFESVDVTNYPMDLKVTAERVLEIEYLYLLNHFSDEDAERIRETMEHYLFLLAGRGETEIGSLPLATPRDIALKNLGNARALPCPSTPFVHEAIAEQARRRPDAIALVVGERRLSYAELDGRANALVQRLRSEGIRPNDLVGLMVERHEETFVAMLAVLKLGAAYLPLDPRLPEQRLAMITASSGVRHVLDRDGSIVLPSAIVRVTIADTSGTSGPAPQDELHSESLAYVIYTSGSTGEPKGVSVAHGALSMHCRATGALYETNEETCELHVISLAFDGAHERWLTVLTHGGRLVVSDEHLWAPQKIAEVLRAEGATHAGMSPAYLQQLAEWIEEAGDPPPVKLYSFGGEAMPKAGFERVTRVLKPNIVINGYGPTETVVTPLVWKVPASASCAQAYAPIGFPVGDRTALILDAHLDIVPAGVAGELYVGGTGLARGYHGQPGLTADRFVPDPYGEPGSRLYRTGDLVRWAEDGTVEYLGRIDDQVKIRGFRIELGEVEARTRALRAVRNAAVVAQEAPEGSRLIAYVTPWEAGAAPEALADTVTAELKKVLPDYMVPARIVVLDRLPLTSTGKVDRRALPVPDWQSRAYVAPRSEAEKALARVWQEVLKIERVGVTDDFFELGGNSLLSLRVISRLRRESAIGIEIKLRDLMKNPTIRGLLRDAPREEERLEEPA</sequence>
<dbReference type="InterPro" id="IPR006162">
    <property type="entry name" value="Ppantetheine_attach_site"/>
</dbReference>
<dbReference type="Gene3D" id="2.30.38.10">
    <property type="entry name" value="Luciferase, Domain 3"/>
    <property type="match status" value="1"/>
</dbReference>
<dbReference type="Pfam" id="PF00668">
    <property type="entry name" value="Condensation"/>
    <property type="match status" value="1"/>
</dbReference>
<dbReference type="PANTHER" id="PTHR45527:SF1">
    <property type="entry name" value="FATTY ACID SYNTHASE"/>
    <property type="match status" value="1"/>
</dbReference>
<dbReference type="NCBIfam" id="TIGR01733">
    <property type="entry name" value="AA-adenyl-dom"/>
    <property type="match status" value="1"/>
</dbReference>
<dbReference type="InterPro" id="IPR025110">
    <property type="entry name" value="AMP-bd_C"/>
</dbReference>
<dbReference type="CDD" id="cd19543">
    <property type="entry name" value="DCL_NRPS"/>
    <property type="match status" value="1"/>
</dbReference>
<comment type="similarity">
    <text evidence="2">Belongs to the ATP-dependent AMP-binding enzyme family.</text>
</comment>
<dbReference type="Pfam" id="PF00550">
    <property type="entry name" value="PP-binding"/>
    <property type="match status" value="2"/>
</dbReference>
<proteinExistence type="inferred from homology"/>
<feature type="domain" description="Carrier" evidence="5">
    <location>
        <begin position="1184"/>
        <end position="1261"/>
    </location>
</feature>
<dbReference type="EMBL" id="JACIDN010000017">
    <property type="protein sequence ID" value="MBB3905660.1"/>
    <property type="molecule type" value="Genomic_DNA"/>
</dbReference>
<organism evidence="6 7">
    <name type="scientific">Methylobacterium brachythecii</name>
    <dbReference type="NCBI Taxonomy" id="1176177"/>
    <lineage>
        <taxon>Bacteria</taxon>
        <taxon>Pseudomonadati</taxon>
        <taxon>Pseudomonadota</taxon>
        <taxon>Alphaproteobacteria</taxon>
        <taxon>Hyphomicrobiales</taxon>
        <taxon>Methylobacteriaceae</taxon>
        <taxon>Methylobacterium</taxon>
    </lineage>
</organism>
<dbReference type="Gene3D" id="1.10.1200.10">
    <property type="entry name" value="ACP-like"/>
    <property type="match status" value="2"/>
</dbReference>
<dbReference type="Gene3D" id="3.30.559.10">
    <property type="entry name" value="Chloramphenicol acetyltransferase-like domain"/>
    <property type="match status" value="1"/>
</dbReference>
<evidence type="ECO:0000259" key="5">
    <source>
        <dbReference type="PROSITE" id="PS50075"/>
    </source>
</evidence>
<dbReference type="SUPFAM" id="SSF52777">
    <property type="entry name" value="CoA-dependent acyltransferases"/>
    <property type="match status" value="2"/>
</dbReference>
<feature type="non-terminal residue" evidence="6">
    <location>
        <position position="1"/>
    </location>
</feature>
<dbReference type="Pfam" id="PF13193">
    <property type="entry name" value="AMP-binding_C"/>
    <property type="match status" value="2"/>
</dbReference>
<dbReference type="SUPFAM" id="SSF47336">
    <property type="entry name" value="ACP-like"/>
    <property type="match status" value="2"/>
</dbReference>
<dbReference type="InterPro" id="IPR001242">
    <property type="entry name" value="Condensation_dom"/>
</dbReference>
<dbReference type="SUPFAM" id="SSF56801">
    <property type="entry name" value="Acetyl-CoA synthetase-like"/>
    <property type="match status" value="2"/>
</dbReference>
<accession>A0A7W6F9M1</accession>
<dbReference type="Proteomes" id="UP000517759">
    <property type="component" value="Unassembled WGS sequence"/>
</dbReference>
<dbReference type="InterPro" id="IPR000873">
    <property type="entry name" value="AMP-dep_synth/lig_dom"/>
</dbReference>
<dbReference type="InterPro" id="IPR020845">
    <property type="entry name" value="AMP-binding_CS"/>
</dbReference>
<dbReference type="FunFam" id="3.30.300.30:FF:000010">
    <property type="entry name" value="Enterobactin synthetase component F"/>
    <property type="match status" value="2"/>
</dbReference>
<evidence type="ECO:0000256" key="3">
    <source>
        <dbReference type="ARBA" id="ARBA00022450"/>
    </source>
</evidence>
<dbReference type="Gene3D" id="3.30.300.30">
    <property type="match status" value="2"/>
</dbReference>
<reference evidence="6 7" key="1">
    <citation type="submission" date="2020-08" db="EMBL/GenBank/DDBJ databases">
        <title>Genomic Encyclopedia of Type Strains, Phase IV (KMG-IV): sequencing the most valuable type-strain genomes for metagenomic binning, comparative biology and taxonomic classification.</title>
        <authorList>
            <person name="Goeker M."/>
        </authorList>
    </citation>
    <scope>NUCLEOTIDE SEQUENCE [LARGE SCALE GENOMIC DNA]</scope>
    <source>
        <strain evidence="6 7">DSM 24105</strain>
    </source>
</reference>
<dbReference type="InterPro" id="IPR023213">
    <property type="entry name" value="CAT-like_dom_sf"/>
</dbReference>
<evidence type="ECO:0000256" key="4">
    <source>
        <dbReference type="ARBA" id="ARBA00022553"/>
    </source>
</evidence>
<comment type="caution">
    <text evidence="6">The sequence shown here is derived from an EMBL/GenBank/DDBJ whole genome shotgun (WGS) entry which is preliminary data.</text>
</comment>
<dbReference type="FunFam" id="3.40.50.980:FF:000001">
    <property type="entry name" value="Non-ribosomal peptide synthetase"/>
    <property type="match status" value="1"/>
</dbReference>
<evidence type="ECO:0000313" key="6">
    <source>
        <dbReference type="EMBL" id="MBB3905660.1"/>
    </source>
</evidence>
<dbReference type="GO" id="GO:0043041">
    <property type="term" value="P:amino acid activation for nonribosomal peptide biosynthetic process"/>
    <property type="evidence" value="ECO:0007669"/>
    <property type="project" value="TreeGrafter"/>
</dbReference>
<dbReference type="GO" id="GO:0044550">
    <property type="term" value="P:secondary metabolite biosynthetic process"/>
    <property type="evidence" value="ECO:0007669"/>
    <property type="project" value="TreeGrafter"/>
</dbReference>
<keyword evidence="4" id="KW-0597">Phosphoprotein</keyword>
<dbReference type="GO" id="GO:0005737">
    <property type="term" value="C:cytoplasm"/>
    <property type="evidence" value="ECO:0007669"/>
    <property type="project" value="TreeGrafter"/>
</dbReference>
<dbReference type="FunFam" id="1.10.1200.10:FF:000005">
    <property type="entry name" value="Nonribosomal peptide synthetase 1"/>
    <property type="match status" value="2"/>
</dbReference>
<dbReference type="PROSITE" id="PS50075">
    <property type="entry name" value="CARRIER"/>
    <property type="match status" value="2"/>
</dbReference>
<dbReference type="RefSeq" id="WP_183513916.1">
    <property type="nucleotide sequence ID" value="NZ_JACIDN010000017.1"/>
</dbReference>